<evidence type="ECO:0008006" key="4">
    <source>
        <dbReference type="Google" id="ProtNLM"/>
    </source>
</evidence>
<evidence type="ECO:0000313" key="3">
    <source>
        <dbReference type="Proteomes" id="UP000305067"/>
    </source>
</evidence>
<protein>
    <recommendedName>
        <fullName evidence="4">BTB domain-containing protein</fullName>
    </recommendedName>
</protein>
<dbReference type="Proteomes" id="UP000305067">
    <property type="component" value="Unassembled WGS sequence"/>
</dbReference>
<gene>
    <name evidence="2" type="ORF">BDV98DRAFT_659208</name>
</gene>
<name>A0A5C3Q3N4_9AGAR</name>
<keyword evidence="3" id="KW-1185">Reference proteome</keyword>
<proteinExistence type="predicted"/>
<evidence type="ECO:0000313" key="2">
    <source>
        <dbReference type="EMBL" id="TFK96401.1"/>
    </source>
</evidence>
<dbReference type="EMBL" id="ML178861">
    <property type="protein sequence ID" value="TFK96401.1"/>
    <property type="molecule type" value="Genomic_DNA"/>
</dbReference>
<organism evidence="2 3">
    <name type="scientific">Pterulicium gracile</name>
    <dbReference type="NCBI Taxonomy" id="1884261"/>
    <lineage>
        <taxon>Eukaryota</taxon>
        <taxon>Fungi</taxon>
        <taxon>Dikarya</taxon>
        <taxon>Basidiomycota</taxon>
        <taxon>Agaricomycotina</taxon>
        <taxon>Agaricomycetes</taxon>
        <taxon>Agaricomycetidae</taxon>
        <taxon>Agaricales</taxon>
        <taxon>Pleurotineae</taxon>
        <taxon>Pterulaceae</taxon>
        <taxon>Pterulicium</taxon>
    </lineage>
</organism>
<dbReference type="AlphaFoldDB" id="A0A5C3Q3N4"/>
<sequence length="348" mass="39163">MSNDLKHAREDSEAKGPAEPHEKSTFTYRDGETQVSPYRWSKNDLITLLPTSQNADEPRVFFIARRSILSGVSPVFRDIVSLPAPENPKEEDIYDGHPVFRVQDSPSDLQDFLEAVHDWREPCYDSPKIDSIPIVVALLRLGTKYQVRLLRHAMLKKLTGYLPRSYKNCDPENWLPKNARDYFLILAALEESAIFTAPICDSPPTNSRKGWFFNQQSKVRALRLIGYLGSSSYCNNLLWTLGTPNAACVSPAACSEVLRAWPYWYTEDGNTRFLIDCPPDCFCPSNYRFGEVSYAGHAPSCTHCLSSALPLVRARIEAIWNELPEALNLGTWNALNALAMAAVGDLDE</sequence>
<reference evidence="2 3" key="1">
    <citation type="journal article" date="2019" name="Nat. Ecol. Evol.">
        <title>Megaphylogeny resolves global patterns of mushroom evolution.</title>
        <authorList>
            <person name="Varga T."/>
            <person name="Krizsan K."/>
            <person name="Foldi C."/>
            <person name="Dima B."/>
            <person name="Sanchez-Garcia M."/>
            <person name="Sanchez-Ramirez S."/>
            <person name="Szollosi G.J."/>
            <person name="Szarkandi J.G."/>
            <person name="Papp V."/>
            <person name="Albert L."/>
            <person name="Andreopoulos W."/>
            <person name="Angelini C."/>
            <person name="Antonin V."/>
            <person name="Barry K.W."/>
            <person name="Bougher N.L."/>
            <person name="Buchanan P."/>
            <person name="Buyck B."/>
            <person name="Bense V."/>
            <person name="Catcheside P."/>
            <person name="Chovatia M."/>
            <person name="Cooper J."/>
            <person name="Damon W."/>
            <person name="Desjardin D."/>
            <person name="Finy P."/>
            <person name="Geml J."/>
            <person name="Haridas S."/>
            <person name="Hughes K."/>
            <person name="Justo A."/>
            <person name="Karasinski D."/>
            <person name="Kautmanova I."/>
            <person name="Kiss B."/>
            <person name="Kocsube S."/>
            <person name="Kotiranta H."/>
            <person name="LaButti K.M."/>
            <person name="Lechner B.E."/>
            <person name="Liimatainen K."/>
            <person name="Lipzen A."/>
            <person name="Lukacs Z."/>
            <person name="Mihaltcheva S."/>
            <person name="Morgado L.N."/>
            <person name="Niskanen T."/>
            <person name="Noordeloos M.E."/>
            <person name="Ohm R.A."/>
            <person name="Ortiz-Santana B."/>
            <person name="Ovrebo C."/>
            <person name="Racz N."/>
            <person name="Riley R."/>
            <person name="Savchenko A."/>
            <person name="Shiryaev A."/>
            <person name="Soop K."/>
            <person name="Spirin V."/>
            <person name="Szebenyi C."/>
            <person name="Tomsovsky M."/>
            <person name="Tulloss R.E."/>
            <person name="Uehling J."/>
            <person name="Grigoriev I.V."/>
            <person name="Vagvolgyi C."/>
            <person name="Papp T."/>
            <person name="Martin F.M."/>
            <person name="Miettinen O."/>
            <person name="Hibbett D.S."/>
            <person name="Nagy L.G."/>
        </authorList>
    </citation>
    <scope>NUCLEOTIDE SEQUENCE [LARGE SCALE GENOMIC DNA]</scope>
    <source>
        <strain evidence="2 3">CBS 309.79</strain>
    </source>
</reference>
<feature type="region of interest" description="Disordered" evidence="1">
    <location>
        <begin position="1"/>
        <end position="30"/>
    </location>
</feature>
<accession>A0A5C3Q3N4</accession>
<dbReference type="OrthoDB" id="2757422at2759"/>
<evidence type="ECO:0000256" key="1">
    <source>
        <dbReference type="SAM" id="MobiDB-lite"/>
    </source>
</evidence>